<reference evidence="2" key="1">
    <citation type="submission" date="2022-01" db="EMBL/GenBank/DDBJ databases">
        <authorList>
            <person name="Karlyshev A.V."/>
            <person name="Jaspars M."/>
        </authorList>
    </citation>
    <scope>NUCLEOTIDE SEQUENCE</scope>
    <source>
        <strain evidence="2">AGSA3-2</strain>
    </source>
</reference>
<feature type="chain" id="PRO_5040433317" evidence="1">
    <location>
        <begin position="21"/>
        <end position="130"/>
    </location>
</feature>
<dbReference type="EMBL" id="JAJVKT010000019">
    <property type="protein sequence ID" value="MCE7509996.1"/>
    <property type="molecule type" value="Genomic_DNA"/>
</dbReference>
<organism evidence="2 3">
    <name type="scientific">Alloalcanivorax xenomutans</name>
    <dbReference type="NCBI Taxonomy" id="1094342"/>
    <lineage>
        <taxon>Bacteria</taxon>
        <taxon>Pseudomonadati</taxon>
        <taxon>Pseudomonadota</taxon>
        <taxon>Gammaproteobacteria</taxon>
        <taxon>Oceanospirillales</taxon>
        <taxon>Alcanivoracaceae</taxon>
        <taxon>Alloalcanivorax</taxon>
    </lineage>
</organism>
<keyword evidence="1" id="KW-0732">Signal</keyword>
<name>A0A9Q3W6A5_9GAMM</name>
<keyword evidence="2" id="KW-0969">Cilium</keyword>
<evidence type="ECO:0000313" key="2">
    <source>
        <dbReference type="EMBL" id="MCE7509996.1"/>
    </source>
</evidence>
<sequence>MTVLRGLLWMSLLWPWLAPAAPGSWSAEAPSVRVAVPGRIYHSEALLPPGDAAARGNYIQKVRWRYSTPPGRSLRAWLCRGERCLPLSGNRGISEALQGPAWSPLSFRFQLPDGERRAVTVTDIQVLVNY</sequence>
<keyword evidence="2" id="KW-0966">Cell projection</keyword>
<dbReference type="InterPro" id="IPR009420">
    <property type="entry name" value="FlhE"/>
</dbReference>
<keyword evidence="2" id="KW-0282">Flagellum</keyword>
<dbReference type="AlphaFoldDB" id="A0A9Q3W6A5"/>
<accession>A0A9Q3W6A5</accession>
<proteinExistence type="predicted"/>
<comment type="caution">
    <text evidence="2">The sequence shown here is derived from an EMBL/GenBank/DDBJ whole genome shotgun (WGS) entry which is preliminary data.</text>
</comment>
<dbReference type="Pfam" id="PF06366">
    <property type="entry name" value="FlhE"/>
    <property type="match status" value="1"/>
</dbReference>
<feature type="signal peptide" evidence="1">
    <location>
        <begin position="1"/>
        <end position="20"/>
    </location>
</feature>
<protein>
    <submittedName>
        <fullName evidence="2">Flagellar protein FlhE</fullName>
    </submittedName>
</protein>
<evidence type="ECO:0000256" key="1">
    <source>
        <dbReference type="SAM" id="SignalP"/>
    </source>
</evidence>
<dbReference type="RefSeq" id="WP_233925988.1">
    <property type="nucleotide sequence ID" value="NZ_JAJVKT010000019.1"/>
</dbReference>
<gene>
    <name evidence="2" type="ORF">LZG35_15265</name>
</gene>
<evidence type="ECO:0000313" key="3">
    <source>
        <dbReference type="Proteomes" id="UP001107961"/>
    </source>
</evidence>
<dbReference type="Proteomes" id="UP001107961">
    <property type="component" value="Unassembled WGS sequence"/>
</dbReference>
<keyword evidence="3" id="KW-1185">Reference proteome</keyword>